<reference evidence="2" key="1">
    <citation type="submission" date="2023-10" db="EMBL/GenBank/DDBJ databases">
        <title>Genome assembly of Pristionchus species.</title>
        <authorList>
            <person name="Yoshida K."/>
            <person name="Sommer R.J."/>
        </authorList>
    </citation>
    <scope>NUCLEOTIDE SEQUENCE</scope>
    <source>
        <strain evidence="2">RS5133</strain>
    </source>
</reference>
<keyword evidence="1" id="KW-1133">Transmembrane helix</keyword>
<feature type="transmembrane region" description="Helical" evidence="1">
    <location>
        <begin position="60"/>
        <end position="77"/>
    </location>
</feature>
<name>A0AAV5UU12_9BILA</name>
<keyword evidence="1" id="KW-0472">Membrane</keyword>
<dbReference type="EMBL" id="BTSY01000001">
    <property type="protein sequence ID" value="GMT09264.1"/>
    <property type="molecule type" value="Genomic_DNA"/>
</dbReference>
<protein>
    <recommendedName>
        <fullName evidence="4">G protein-coupled receptor</fullName>
    </recommendedName>
</protein>
<sequence>MISTKMITPREGIEYSTPKISSRSASSPITPSLVPLYSPLLVSLLVSSSSPSLLLVHQRNLTSLLVSFLLLLLILLFRSQFVHSLRQILLHSRSNLLRDSFLFILLAVRAPGRRCCTAPFLLDHCLGLLDSPLSILNLPLLLLL</sequence>
<proteinExistence type="predicted"/>
<evidence type="ECO:0008006" key="4">
    <source>
        <dbReference type="Google" id="ProtNLM"/>
    </source>
</evidence>
<gene>
    <name evidence="2" type="ORF">PFISCL1PPCAC_561</name>
</gene>
<comment type="caution">
    <text evidence="2">The sequence shown here is derived from an EMBL/GenBank/DDBJ whole genome shotgun (WGS) entry which is preliminary data.</text>
</comment>
<feature type="non-terminal residue" evidence="2">
    <location>
        <position position="144"/>
    </location>
</feature>
<dbReference type="AlphaFoldDB" id="A0AAV5UU12"/>
<evidence type="ECO:0000313" key="2">
    <source>
        <dbReference type="EMBL" id="GMT09264.1"/>
    </source>
</evidence>
<evidence type="ECO:0000256" key="1">
    <source>
        <dbReference type="SAM" id="Phobius"/>
    </source>
</evidence>
<keyword evidence="1" id="KW-0812">Transmembrane</keyword>
<dbReference type="Proteomes" id="UP001432322">
    <property type="component" value="Unassembled WGS sequence"/>
</dbReference>
<accession>A0AAV5UU12</accession>
<organism evidence="2 3">
    <name type="scientific">Pristionchus fissidentatus</name>
    <dbReference type="NCBI Taxonomy" id="1538716"/>
    <lineage>
        <taxon>Eukaryota</taxon>
        <taxon>Metazoa</taxon>
        <taxon>Ecdysozoa</taxon>
        <taxon>Nematoda</taxon>
        <taxon>Chromadorea</taxon>
        <taxon>Rhabditida</taxon>
        <taxon>Rhabditina</taxon>
        <taxon>Diplogasteromorpha</taxon>
        <taxon>Diplogasteroidea</taxon>
        <taxon>Neodiplogasteridae</taxon>
        <taxon>Pristionchus</taxon>
    </lineage>
</organism>
<keyword evidence="3" id="KW-1185">Reference proteome</keyword>
<evidence type="ECO:0000313" key="3">
    <source>
        <dbReference type="Proteomes" id="UP001432322"/>
    </source>
</evidence>